<accession>A0ABX1GFZ9</accession>
<dbReference type="RefSeq" id="WP_168449962.1">
    <property type="nucleotide sequence ID" value="NZ_JAAWWK010000002.1"/>
</dbReference>
<dbReference type="Gene3D" id="2.40.10.10">
    <property type="entry name" value="Trypsin-like serine proteases"/>
    <property type="match status" value="2"/>
</dbReference>
<dbReference type="InterPro" id="IPR009003">
    <property type="entry name" value="Peptidase_S1_PA"/>
</dbReference>
<keyword evidence="3" id="KW-1185">Reference proteome</keyword>
<dbReference type="InterPro" id="IPR018114">
    <property type="entry name" value="TRYPSIN_HIS"/>
</dbReference>
<reference evidence="2 3" key="1">
    <citation type="submission" date="2020-04" db="EMBL/GenBank/DDBJ databases">
        <authorList>
            <person name="Yoon J."/>
        </authorList>
    </citation>
    <scope>NUCLEOTIDE SEQUENCE [LARGE SCALE GENOMIC DNA]</scope>
    <source>
        <strain evidence="2 3">KMU-166</strain>
    </source>
</reference>
<evidence type="ECO:0000313" key="3">
    <source>
        <dbReference type="Proteomes" id="UP000765845"/>
    </source>
</evidence>
<evidence type="ECO:0000313" key="2">
    <source>
        <dbReference type="EMBL" id="NKI17468.1"/>
    </source>
</evidence>
<sequence>MLLFCAVANAASAADDACQRAAIPRSESLTTVLPALSGEQFIHLQGLASQCADAAAVLAELAFWGETQLGVARDLSAFRRYADLAKGSAEWLGRLRLLRAADEIVSAKAPAERLFAVQQFNWELLSDSVPRRQYALAVLNELRWYVPVVRRREGGNSWGLLVGASGSSVLSMDKGVLVLGDADAFARTDTRPAAVYFPADHLAGNRQLRQWSMPQGRQIGRLYTVYPDRSDGHCTVTRLNAQWLLTAAHCLFAASARNTPATSLYYYPSPLSRPLYRVAVEQAWVLPNHHRDLLSGNVLAYTGRDLALLKIAQAATIAGAGDDSEGRSPMILELAVLGREATDLVSYSYPSDKQYDSLWLSQCASEFYGHMPGAALAVHRLDCDNSRGQSGAAVSRFDGAIVGVLSARVSGGDGGVGTAIAAFTPAVLADIKQIVQGQLPENMHWQVLGF</sequence>
<protein>
    <recommendedName>
        <fullName evidence="1">Peptidase S1 domain-containing protein</fullName>
    </recommendedName>
</protein>
<dbReference type="SUPFAM" id="SSF50494">
    <property type="entry name" value="Trypsin-like serine proteases"/>
    <property type="match status" value="1"/>
</dbReference>
<dbReference type="Proteomes" id="UP000765845">
    <property type="component" value="Unassembled WGS sequence"/>
</dbReference>
<dbReference type="EMBL" id="JAAWWK010000002">
    <property type="protein sequence ID" value="NKI17468.1"/>
    <property type="molecule type" value="Genomic_DNA"/>
</dbReference>
<proteinExistence type="predicted"/>
<dbReference type="Pfam" id="PF00089">
    <property type="entry name" value="Trypsin"/>
    <property type="match status" value="1"/>
</dbReference>
<feature type="domain" description="Peptidase S1" evidence="1">
    <location>
        <begin position="233"/>
        <end position="423"/>
    </location>
</feature>
<dbReference type="PROSITE" id="PS00134">
    <property type="entry name" value="TRYPSIN_HIS"/>
    <property type="match status" value="1"/>
</dbReference>
<gene>
    <name evidence="2" type="ORF">HCU74_08565</name>
</gene>
<comment type="caution">
    <text evidence="2">The sequence shown here is derived from an EMBL/GenBank/DDBJ whole genome shotgun (WGS) entry which is preliminary data.</text>
</comment>
<name>A0ABX1GFZ9_9GAMM</name>
<dbReference type="InterPro" id="IPR043504">
    <property type="entry name" value="Peptidase_S1_PA_chymotrypsin"/>
</dbReference>
<dbReference type="InterPro" id="IPR001254">
    <property type="entry name" value="Trypsin_dom"/>
</dbReference>
<evidence type="ECO:0000259" key="1">
    <source>
        <dbReference type="Pfam" id="PF00089"/>
    </source>
</evidence>
<organism evidence="2 3">
    <name type="scientific">Spongiibacter thalassae</name>
    <dbReference type="NCBI Taxonomy" id="2721624"/>
    <lineage>
        <taxon>Bacteria</taxon>
        <taxon>Pseudomonadati</taxon>
        <taxon>Pseudomonadota</taxon>
        <taxon>Gammaproteobacteria</taxon>
        <taxon>Cellvibrionales</taxon>
        <taxon>Spongiibacteraceae</taxon>
        <taxon>Spongiibacter</taxon>
    </lineage>
</organism>